<dbReference type="GO" id="GO:0005737">
    <property type="term" value="C:cytoplasm"/>
    <property type="evidence" value="ECO:0007669"/>
    <property type="project" value="UniProtKB-SubCell"/>
</dbReference>
<comment type="caution">
    <text evidence="8">The sequence shown here is derived from an EMBL/GenBank/DDBJ whole genome shotgun (WGS) entry which is preliminary data.</text>
</comment>
<dbReference type="PRINTS" id="PR00107">
    <property type="entry name" value="PHOSPHOCPHPR"/>
</dbReference>
<dbReference type="SUPFAM" id="SSF55594">
    <property type="entry name" value="HPr-like"/>
    <property type="match status" value="1"/>
</dbReference>
<dbReference type="InterPro" id="IPR000032">
    <property type="entry name" value="HPr-like"/>
</dbReference>
<dbReference type="EMBL" id="QSFD01000001">
    <property type="protein sequence ID" value="RHA20765.1"/>
    <property type="molecule type" value="Genomic_DNA"/>
</dbReference>
<dbReference type="AlphaFoldDB" id="A0A316QVM7"/>
<dbReference type="CDD" id="cd00367">
    <property type="entry name" value="PTS-HPr_like"/>
    <property type="match status" value="1"/>
</dbReference>
<evidence type="ECO:0000313" key="5">
    <source>
        <dbReference type="EMBL" id="RHA20765.1"/>
    </source>
</evidence>
<keyword evidence="2" id="KW-0963">Cytoplasm</keyword>
<keyword evidence="3" id="KW-0598">Phosphotransferase system</keyword>
<keyword evidence="12" id="KW-1185">Reference proteome</keyword>
<dbReference type="GO" id="GO:0009401">
    <property type="term" value="P:phosphoenolpyruvate-dependent sugar phosphotransferase system"/>
    <property type="evidence" value="ECO:0007669"/>
    <property type="project" value="UniProtKB-KW"/>
</dbReference>
<dbReference type="PANTHER" id="PTHR33705">
    <property type="entry name" value="PHOSPHOCARRIER PROTEIN HPR"/>
    <property type="match status" value="1"/>
</dbReference>
<feature type="domain" description="HPr" evidence="4">
    <location>
        <begin position="1"/>
        <end position="84"/>
    </location>
</feature>
<evidence type="ECO:0000313" key="8">
    <source>
        <dbReference type="EMBL" id="RHF89283.1"/>
    </source>
</evidence>
<dbReference type="Gene3D" id="3.30.1340.10">
    <property type="entry name" value="HPr-like"/>
    <property type="match status" value="1"/>
</dbReference>
<dbReference type="Proteomes" id="UP000286186">
    <property type="component" value="Unassembled WGS sequence"/>
</dbReference>
<dbReference type="PROSITE" id="PS00589">
    <property type="entry name" value="PTS_HPR_SER"/>
    <property type="match status" value="1"/>
</dbReference>
<proteinExistence type="predicted"/>
<evidence type="ECO:0000313" key="10">
    <source>
        <dbReference type="Proteomes" id="UP000283314"/>
    </source>
</evidence>
<evidence type="ECO:0000313" key="9">
    <source>
        <dbReference type="EMBL" id="RHL45149.1"/>
    </source>
</evidence>
<evidence type="ECO:0000313" key="11">
    <source>
        <dbReference type="Proteomes" id="UP000284598"/>
    </source>
</evidence>
<dbReference type="EMBL" id="QSFV01000003">
    <property type="protein sequence ID" value="RHA81643.1"/>
    <property type="molecule type" value="Genomic_DNA"/>
</dbReference>
<dbReference type="InterPro" id="IPR002114">
    <property type="entry name" value="PTS_HPr_Ser_P_site"/>
</dbReference>
<dbReference type="Proteomes" id="UP000284598">
    <property type="component" value="Unassembled WGS sequence"/>
</dbReference>
<dbReference type="Proteomes" id="UP000283314">
    <property type="component" value="Unassembled WGS sequence"/>
</dbReference>
<dbReference type="EMBL" id="QRHR01000004">
    <property type="protein sequence ID" value="RHF89283.1"/>
    <property type="molecule type" value="Genomic_DNA"/>
</dbReference>
<evidence type="ECO:0000313" key="7">
    <source>
        <dbReference type="EMBL" id="RHA81643.1"/>
    </source>
</evidence>
<evidence type="ECO:0000313" key="6">
    <source>
        <dbReference type="EMBL" id="RHA55667.1"/>
    </source>
</evidence>
<dbReference type="InterPro" id="IPR050399">
    <property type="entry name" value="HPr"/>
</dbReference>
<name>A0A316QVM7_9FIRM</name>
<dbReference type="NCBIfam" id="TIGR01003">
    <property type="entry name" value="PTS_HPr_family"/>
    <property type="match status" value="1"/>
</dbReference>
<evidence type="ECO:0000313" key="14">
    <source>
        <dbReference type="Proteomes" id="UP000286186"/>
    </source>
</evidence>
<evidence type="ECO:0000256" key="1">
    <source>
        <dbReference type="ARBA" id="ARBA00004496"/>
    </source>
</evidence>
<dbReference type="Pfam" id="PF00381">
    <property type="entry name" value="PTS-HPr"/>
    <property type="match status" value="1"/>
</dbReference>
<evidence type="ECO:0000313" key="13">
    <source>
        <dbReference type="Proteomes" id="UP000285740"/>
    </source>
</evidence>
<evidence type="ECO:0000313" key="12">
    <source>
        <dbReference type="Proteomes" id="UP000284779"/>
    </source>
</evidence>
<gene>
    <name evidence="9" type="ORF">DW018_07305</name>
    <name evidence="8" type="ORF">DW652_05755</name>
    <name evidence="7" type="ORF">DW918_01515</name>
    <name evidence="6" type="ORF">DW929_04895</name>
    <name evidence="5" type="ORF">DW944_00940</name>
</gene>
<comment type="subcellular location">
    <subcellularLocation>
        <location evidence="1">Cytoplasm</location>
    </subcellularLocation>
</comment>
<dbReference type="PANTHER" id="PTHR33705:SF2">
    <property type="entry name" value="PHOSPHOCARRIER PROTEIN NPR"/>
    <property type="match status" value="1"/>
</dbReference>
<dbReference type="RefSeq" id="WP_005358905.1">
    <property type="nucleotide sequence ID" value="NZ_CABJDQ010000005.1"/>
</dbReference>
<evidence type="ECO:0000259" key="4">
    <source>
        <dbReference type="PROSITE" id="PS51350"/>
    </source>
</evidence>
<dbReference type="PROSITE" id="PS51350">
    <property type="entry name" value="PTS_HPR_DOM"/>
    <property type="match status" value="1"/>
</dbReference>
<accession>A0A316QVM7</accession>
<dbReference type="InterPro" id="IPR035895">
    <property type="entry name" value="HPr-like_sf"/>
</dbReference>
<protein>
    <submittedName>
        <fullName evidence="8">HPr family phosphocarrier protein</fullName>
    </submittedName>
</protein>
<dbReference type="EMBL" id="QSFO01000004">
    <property type="protein sequence ID" value="RHA55667.1"/>
    <property type="molecule type" value="Genomic_DNA"/>
</dbReference>
<organism evidence="8 14">
    <name type="scientific">Eubacterium ventriosum</name>
    <dbReference type="NCBI Taxonomy" id="39496"/>
    <lineage>
        <taxon>Bacteria</taxon>
        <taxon>Bacillati</taxon>
        <taxon>Bacillota</taxon>
        <taxon>Clostridia</taxon>
        <taxon>Eubacteriales</taxon>
        <taxon>Eubacteriaceae</taxon>
        <taxon>Eubacterium</taxon>
    </lineage>
</organism>
<dbReference type="Proteomes" id="UP000285740">
    <property type="component" value="Unassembled WGS sequence"/>
</dbReference>
<evidence type="ECO:0000256" key="3">
    <source>
        <dbReference type="ARBA" id="ARBA00022683"/>
    </source>
</evidence>
<evidence type="ECO:0000256" key="2">
    <source>
        <dbReference type="ARBA" id="ARBA00022490"/>
    </source>
</evidence>
<dbReference type="Proteomes" id="UP000284779">
    <property type="component" value="Unassembled WGS sequence"/>
</dbReference>
<dbReference type="GeneID" id="66467045"/>
<reference evidence="10 11" key="1">
    <citation type="submission" date="2018-08" db="EMBL/GenBank/DDBJ databases">
        <title>A genome reference for cultivated species of the human gut microbiota.</title>
        <authorList>
            <person name="Zou Y."/>
            <person name="Xue W."/>
            <person name="Luo G."/>
        </authorList>
    </citation>
    <scope>NUCLEOTIDE SEQUENCE [LARGE SCALE GENOMIC DNA]</scope>
    <source>
        <strain evidence="9 10">AF37-4</strain>
        <strain evidence="8 14">AM23-22</strain>
        <strain evidence="7 13">AM42-30</strain>
        <strain evidence="6 11">AM43-2</strain>
        <strain evidence="5 12">AM44-11BH</strain>
    </source>
</reference>
<dbReference type="EMBL" id="QROT01000005">
    <property type="protein sequence ID" value="RHL45149.1"/>
    <property type="molecule type" value="Genomic_DNA"/>
</dbReference>
<sequence length="84" mass="8969">MITKDVTIDIKQATDASPVAKCVQLASQFKSKIYIENGATKVNAKSIMGMMALGILSGEEVKVSAEGDDEQNAIDTMVNYLTAN</sequence>